<gene>
    <name evidence="2" type="ORF">NT2_12_00420</name>
</gene>
<dbReference type="eggNOG" id="ENOG5032FFQ">
    <property type="taxonomic scope" value="Bacteria"/>
</dbReference>
<dbReference type="Pfam" id="PF01052">
    <property type="entry name" value="FliMN_C"/>
    <property type="match status" value="1"/>
</dbReference>
<dbReference type="Gene3D" id="2.30.330.10">
    <property type="entry name" value="SpoA-like"/>
    <property type="match status" value="1"/>
</dbReference>
<dbReference type="RefSeq" id="WP_021691596.1">
    <property type="nucleotide sequence ID" value="NZ_BASZ01000012.1"/>
</dbReference>
<dbReference type="InterPro" id="IPR036429">
    <property type="entry name" value="SpoA-like_sf"/>
</dbReference>
<dbReference type="AlphaFoldDB" id="U3A7Q3"/>
<evidence type="ECO:0000313" key="3">
    <source>
        <dbReference type="Proteomes" id="UP000016568"/>
    </source>
</evidence>
<name>U3A7Q3_9SPHN</name>
<dbReference type="EMBL" id="BASZ01000012">
    <property type="protein sequence ID" value="GAD50778.1"/>
    <property type="molecule type" value="Genomic_DNA"/>
</dbReference>
<dbReference type="KEGG" id="ntd:EGO55_11000"/>
<dbReference type="Proteomes" id="UP000016568">
    <property type="component" value="Unassembled WGS sequence"/>
</dbReference>
<organism evidence="2 3">
    <name type="scientific">Caenibius tardaugens NBRC 16725</name>
    <dbReference type="NCBI Taxonomy" id="1219035"/>
    <lineage>
        <taxon>Bacteria</taxon>
        <taxon>Pseudomonadati</taxon>
        <taxon>Pseudomonadota</taxon>
        <taxon>Alphaproteobacteria</taxon>
        <taxon>Sphingomonadales</taxon>
        <taxon>Erythrobacteraceae</taxon>
        <taxon>Caenibius</taxon>
    </lineage>
</organism>
<comment type="caution">
    <text evidence="2">The sequence shown here is derived from an EMBL/GenBank/DDBJ whole genome shotgun (WGS) entry which is preliminary data.</text>
</comment>
<dbReference type="OrthoDB" id="9783347at2"/>
<proteinExistence type="predicted"/>
<accession>U3A7Q3</accession>
<reference evidence="2 3" key="1">
    <citation type="submission" date="2013-09" db="EMBL/GenBank/DDBJ databases">
        <title>Whole genome shotgun sequence of Novosphingobium tardaugens NBRC 16725.</title>
        <authorList>
            <person name="Isaki S."/>
            <person name="Hosoyama A."/>
            <person name="Tsuchikane K."/>
            <person name="Katsumata H."/>
            <person name="Ando Y."/>
            <person name="Yamazaki S."/>
            <person name="Fujita N."/>
        </authorList>
    </citation>
    <scope>NUCLEOTIDE SEQUENCE [LARGE SCALE GENOMIC DNA]</scope>
    <source>
        <strain evidence="2 3">NBRC 16725</strain>
    </source>
</reference>
<protein>
    <recommendedName>
        <fullName evidence="1">Flagellar motor switch protein FliN-like C-terminal domain-containing protein</fullName>
    </recommendedName>
</protein>
<evidence type="ECO:0000259" key="1">
    <source>
        <dbReference type="Pfam" id="PF01052"/>
    </source>
</evidence>
<dbReference type="InterPro" id="IPR001543">
    <property type="entry name" value="FliN-like_C"/>
</dbReference>
<feature type="domain" description="Flagellar motor switch protein FliN-like C-terminal" evidence="1">
    <location>
        <begin position="180"/>
        <end position="252"/>
    </location>
</feature>
<keyword evidence="3" id="KW-1185">Reference proteome</keyword>
<evidence type="ECO:0000313" key="2">
    <source>
        <dbReference type="EMBL" id="GAD50778.1"/>
    </source>
</evidence>
<sequence>MIVEPCPWLPESGFTGPSAVEPVARALDLWSAEWLTGSRLAAPFAWERADQRDLHSHDRNGAGGIHLAPVAGGRASLATALFGVPMDERARRTVADDMLIADIIEAASADLRQRIEACFPAARASDRPGSTAPGYSLPVTLNGGEAVFTIHAAHSLLIAAARLRAGPSRKPGALAPRGEALADHTVTLNAVIGRNRVALPDLERLGIGDVITLDTATTAPLELRVGPSWRARDAATVTLADAHFAIRIERPVQQW</sequence>
<dbReference type="SUPFAM" id="SSF101801">
    <property type="entry name" value="Surface presentation of antigens (SPOA)"/>
    <property type="match status" value="1"/>
</dbReference>